<organism evidence="1 2">
    <name type="scientific">Portunus trituberculatus</name>
    <name type="common">Swimming crab</name>
    <name type="synonym">Neptunus trituberculatus</name>
    <dbReference type="NCBI Taxonomy" id="210409"/>
    <lineage>
        <taxon>Eukaryota</taxon>
        <taxon>Metazoa</taxon>
        <taxon>Ecdysozoa</taxon>
        <taxon>Arthropoda</taxon>
        <taxon>Crustacea</taxon>
        <taxon>Multicrustacea</taxon>
        <taxon>Malacostraca</taxon>
        <taxon>Eumalacostraca</taxon>
        <taxon>Eucarida</taxon>
        <taxon>Decapoda</taxon>
        <taxon>Pleocyemata</taxon>
        <taxon>Brachyura</taxon>
        <taxon>Eubrachyura</taxon>
        <taxon>Portunoidea</taxon>
        <taxon>Portunidae</taxon>
        <taxon>Portuninae</taxon>
        <taxon>Portunus</taxon>
    </lineage>
</organism>
<accession>A0A5B7GDG5</accession>
<proteinExistence type="predicted"/>
<name>A0A5B7GDG5_PORTR</name>
<dbReference type="EMBL" id="VSRR010015356">
    <property type="protein sequence ID" value="MPC58081.1"/>
    <property type="molecule type" value="Genomic_DNA"/>
</dbReference>
<comment type="caution">
    <text evidence="1">The sequence shown here is derived from an EMBL/GenBank/DDBJ whole genome shotgun (WGS) entry which is preliminary data.</text>
</comment>
<keyword evidence="2" id="KW-1185">Reference proteome</keyword>
<dbReference type="AlphaFoldDB" id="A0A5B7GDG5"/>
<evidence type="ECO:0000313" key="2">
    <source>
        <dbReference type="Proteomes" id="UP000324222"/>
    </source>
</evidence>
<sequence>MSARCGLGGVVEAVEEACCGSRASDNTGVQILTHRAPNPLQPSALSPLCAPLSPVPSASCLNNHPASCLHLTPPCSYFWHSVTPLALPLSI</sequence>
<evidence type="ECO:0000313" key="1">
    <source>
        <dbReference type="EMBL" id="MPC58081.1"/>
    </source>
</evidence>
<protein>
    <submittedName>
        <fullName evidence="1">Uncharacterized protein</fullName>
    </submittedName>
</protein>
<reference evidence="1 2" key="1">
    <citation type="submission" date="2019-05" db="EMBL/GenBank/DDBJ databases">
        <title>Another draft genome of Portunus trituberculatus and its Hox gene families provides insights of decapod evolution.</title>
        <authorList>
            <person name="Jeong J.-H."/>
            <person name="Song I."/>
            <person name="Kim S."/>
            <person name="Choi T."/>
            <person name="Kim D."/>
            <person name="Ryu S."/>
            <person name="Kim W."/>
        </authorList>
    </citation>
    <scope>NUCLEOTIDE SEQUENCE [LARGE SCALE GENOMIC DNA]</scope>
    <source>
        <tissue evidence="1">Muscle</tissue>
    </source>
</reference>
<gene>
    <name evidence="1" type="ORF">E2C01_052076</name>
</gene>
<dbReference type="Proteomes" id="UP000324222">
    <property type="component" value="Unassembled WGS sequence"/>
</dbReference>